<accession>B8F9R3</accession>
<dbReference type="Proteomes" id="UP000000739">
    <property type="component" value="Chromosome"/>
</dbReference>
<dbReference type="AlphaFoldDB" id="B8F9R3"/>
<name>B8F9R3_DESAL</name>
<keyword evidence="2" id="KW-1185">Reference proteome</keyword>
<evidence type="ECO:0000313" key="2">
    <source>
        <dbReference type="Proteomes" id="UP000000739"/>
    </source>
</evidence>
<evidence type="ECO:0008006" key="3">
    <source>
        <dbReference type="Google" id="ProtNLM"/>
    </source>
</evidence>
<organism evidence="1 2">
    <name type="scientific">Desulfatibacillum aliphaticivorans</name>
    <dbReference type="NCBI Taxonomy" id="218208"/>
    <lineage>
        <taxon>Bacteria</taxon>
        <taxon>Pseudomonadati</taxon>
        <taxon>Thermodesulfobacteriota</taxon>
        <taxon>Desulfobacteria</taxon>
        <taxon>Desulfobacterales</taxon>
        <taxon>Desulfatibacillaceae</taxon>
        <taxon>Desulfatibacillum</taxon>
    </lineage>
</organism>
<evidence type="ECO:0000313" key="1">
    <source>
        <dbReference type="EMBL" id="ACL03009.1"/>
    </source>
</evidence>
<proteinExistence type="predicted"/>
<dbReference type="RefSeq" id="WP_012610444.1">
    <property type="nucleotide sequence ID" value="NC_011768.1"/>
</dbReference>
<reference evidence="1 2" key="1">
    <citation type="journal article" date="2012" name="Environ. Microbiol.">
        <title>The genome sequence of Desulfatibacillum alkenivorans AK-01: a blueprint for anaerobic alkane oxidation.</title>
        <authorList>
            <person name="Callaghan A.V."/>
            <person name="Morris B.E."/>
            <person name="Pereira I.A."/>
            <person name="McInerney M.J."/>
            <person name="Austin R.N."/>
            <person name="Groves J.T."/>
            <person name="Kukor J.J."/>
            <person name="Suflita J.M."/>
            <person name="Young L.Y."/>
            <person name="Zylstra G.J."/>
            <person name="Wawrik B."/>
        </authorList>
    </citation>
    <scope>NUCLEOTIDE SEQUENCE [LARGE SCALE GENOMIC DNA]</scope>
    <source>
        <strain evidence="1 2">AK-01</strain>
    </source>
</reference>
<dbReference type="EMBL" id="CP001322">
    <property type="protein sequence ID" value="ACL03009.1"/>
    <property type="molecule type" value="Genomic_DNA"/>
</dbReference>
<gene>
    <name evidence="1" type="ordered locus">Dalk_1306</name>
</gene>
<dbReference type="KEGG" id="dal:Dalk_1306"/>
<sequence>MSTKKQASLMISLPKETKLALRKIAAEKNLDNPDKVTSAAAIARTIILNHMAVNGLLKPGNHQT</sequence>
<protein>
    <recommendedName>
        <fullName evidence="3">CopG domain protein DNA-binding domain protein</fullName>
    </recommendedName>
</protein>
<dbReference type="HOGENOM" id="CLU_207058_0_0_7"/>